<feature type="binding site" evidence="14">
    <location>
        <position position="139"/>
    </location>
    <ligand>
        <name>Ca(2+)</name>
        <dbReference type="ChEBI" id="CHEBI:29108"/>
        <label>1</label>
    </ligand>
</feature>
<evidence type="ECO:0000256" key="12">
    <source>
        <dbReference type="PIRSR" id="PIRSR600823-1"/>
    </source>
</evidence>
<evidence type="ECO:0000259" key="18">
    <source>
        <dbReference type="PROSITE" id="PS50873"/>
    </source>
</evidence>
<dbReference type="FunFam" id="1.10.520.10:FF:000023">
    <property type="entry name" value="Peroxidase"/>
    <property type="match status" value="1"/>
</dbReference>
<evidence type="ECO:0000256" key="6">
    <source>
        <dbReference type="ARBA" id="ARBA00022617"/>
    </source>
</evidence>
<comment type="similarity">
    <text evidence="17">Belongs to the peroxidase family. Classical plant (class III) peroxidase subfamily.</text>
</comment>
<feature type="disulfide bond" evidence="16">
    <location>
        <begin position="265"/>
        <end position="297"/>
    </location>
</feature>
<dbReference type="GO" id="GO:0006979">
    <property type="term" value="P:response to oxidative stress"/>
    <property type="evidence" value="ECO:0007669"/>
    <property type="project" value="UniProtKB-UniRule"/>
</dbReference>
<evidence type="ECO:0000256" key="8">
    <source>
        <dbReference type="ARBA" id="ARBA00022729"/>
    </source>
</evidence>
<feature type="disulfide bond" evidence="16">
    <location>
        <begin position="98"/>
        <end position="179"/>
    </location>
</feature>
<evidence type="ECO:0000256" key="5">
    <source>
        <dbReference type="ARBA" id="ARBA00022559"/>
    </source>
</evidence>
<comment type="catalytic activity">
    <reaction evidence="1 17">
        <text>2 a phenolic donor + H2O2 = 2 a phenolic radical donor + 2 H2O</text>
        <dbReference type="Rhea" id="RHEA:56136"/>
        <dbReference type="ChEBI" id="CHEBI:15377"/>
        <dbReference type="ChEBI" id="CHEBI:16240"/>
        <dbReference type="ChEBI" id="CHEBI:139520"/>
        <dbReference type="ChEBI" id="CHEBI:139521"/>
        <dbReference type="EC" id="1.11.1.7"/>
    </reaction>
</comment>
<feature type="binding site" evidence="14">
    <location>
        <position position="315"/>
    </location>
    <ligand>
        <name>Ca(2+)</name>
        <dbReference type="ChEBI" id="CHEBI:29108"/>
        <label>2</label>
    </ligand>
</feature>
<comment type="cofactor">
    <cofactor evidence="14 17">
        <name>Ca(2+)</name>
        <dbReference type="ChEBI" id="CHEBI:29108"/>
    </cofactor>
    <text evidence="14 17">Binds 2 calcium ions per subunit.</text>
</comment>
<evidence type="ECO:0000313" key="19">
    <source>
        <dbReference type="EMBL" id="CAI8587554.1"/>
    </source>
</evidence>
<evidence type="ECO:0000256" key="1">
    <source>
        <dbReference type="ARBA" id="ARBA00000189"/>
    </source>
</evidence>
<evidence type="ECO:0000256" key="16">
    <source>
        <dbReference type="PIRSR" id="PIRSR600823-5"/>
    </source>
</evidence>
<keyword evidence="7 14" id="KW-0479">Metal-binding</keyword>
<keyword evidence="11 16" id="KW-1015">Disulfide bond</keyword>
<keyword evidence="17" id="KW-0376">Hydrogen peroxide</keyword>
<dbReference type="PRINTS" id="PR00461">
    <property type="entry name" value="PLPEROXIDASE"/>
</dbReference>
<feature type="disulfide bond" evidence="16">
    <location>
        <begin position="131"/>
        <end position="136"/>
    </location>
</feature>
<feature type="binding site" evidence="14">
    <location>
        <position position="313"/>
    </location>
    <ligand>
        <name>Ca(2+)</name>
        <dbReference type="ChEBI" id="CHEBI:29108"/>
        <label>2</label>
    </ligand>
</feature>
<comment type="function">
    <text evidence="2">Removal of H(2)O(2), oxidation of toxic reductants, biosynthesis and degradation of lignin, suberization, auxin catabolism, response to environmental stresses such as wounding, pathogen attack and oxidative stress. These functions might be dependent on each isozyme/isoform in each plant tissue.</text>
</comment>
<dbReference type="PROSITE" id="PS50873">
    <property type="entry name" value="PEROXIDASE_4"/>
    <property type="match status" value="1"/>
</dbReference>
<feature type="disulfide bond" evidence="16">
    <location>
        <begin position="185"/>
        <end position="389"/>
    </location>
</feature>
<comment type="cofactor">
    <cofactor evidence="14 17">
        <name>heme b</name>
        <dbReference type="ChEBI" id="CHEBI:60344"/>
    </cofactor>
    <text evidence="14 17">Binds 1 heme b (iron(II)-protoporphyrin IX) group per subunit.</text>
</comment>
<dbReference type="SUPFAM" id="SSF48113">
    <property type="entry name" value="Heme-dependent peroxidases"/>
    <property type="match status" value="1"/>
</dbReference>
<dbReference type="PANTHER" id="PTHR31517:SF48">
    <property type="entry name" value="PEROXIDASE 16-RELATED"/>
    <property type="match status" value="1"/>
</dbReference>
<dbReference type="InterPro" id="IPR019793">
    <property type="entry name" value="Peroxidases_heam-ligand_BS"/>
</dbReference>
<evidence type="ECO:0000256" key="14">
    <source>
        <dbReference type="PIRSR" id="PIRSR600823-3"/>
    </source>
</evidence>
<gene>
    <name evidence="19" type="ORF">VFH_I304960</name>
</gene>
<dbReference type="PROSITE" id="PS00435">
    <property type="entry name" value="PEROXIDASE_1"/>
    <property type="match status" value="1"/>
</dbReference>
<dbReference type="GO" id="GO:0042744">
    <property type="term" value="P:hydrogen peroxide catabolic process"/>
    <property type="evidence" value="ECO:0007669"/>
    <property type="project" value="UniProtKB-KW"/>
</dbReference>
<evidence type="ECO:0000256" key="17">
    <source>
        <dbReference type="RuleBase" id="RU362060"/>
    </source>
</evidence>
<keyword evidence="6 17" id="KW-0349">Heme</keyword>
<dbReference type="InterPro" id="IPR019794">
    <property type="entry name" value="Peroxidases_AS"/>
</dbReference>
<evidence type="ECO:0000256" key="13">
    <source>
        <dbReference type="PIRSR" id="PIRSR600823-2"/>
    </source>
</evidence>
<keyword evidence="14 17" id="KW-0106">Calcium</keyword>
<keyword evidence="5 17" id="KW-0575">Peroxidase</keyword>
<dbReference type="AlphaFoldDB" id="A0AAV0YQ49"/>
<evidence type="ECO:0000313" key="20">
    <source>
        <dbReference type="Proteomes" id="UP001157006"/>
    </source>
</evidence>
<evidence type="ECO:0000256" key="4">
    <source>
        <dbReference type="ARBA" id="ARBA00012313"/>
    </source>
</evidence>
<dbReference type="GO" id="GO:0140825">
    <property type="term" value="F:lactoperoxidase activity"/>
    <property type="evidence" value="ECO:0007669"/>
    <property type="project" value="UniProtKB-EC"/>
</dbReference>
<dbReference type="InterPro" id="IPR033905">
    <property type="entry name" value="Secretory_peroxidase"/>
</dbReference>
<feature type="binding site" evidence="13">
    <location>
        <position position="228"/>
    </location>
    <ligand>
        <name>substrate</name>
    </ligand>
</feature>
<feature type="binding site" evidence="14">
    <location>
        <position position="133"/>
    </location>
    <ligand>
        <name>Ca(2+)</name>
        <dbReference type="ChEBI" id="CHEBI:29108"/>
        <label>1</label>
    </ligand>
</feature>
<dbReference type="InterPro" id="IPR010255">
    <property type="entry name" value="Haem_peroxidase_sf"/>
</dbReference>
<feature type="binding site" description="axial binding residue" evidence="14">
    <location>
        <position position="258"/>
    </location>
    <ligand>
        <name>heme b</name>
        <dbReference type="ChEBI" id="CHEBI:60344"/>
    </ligand>
    <ligandPart>
        <name>Fe</name>
        <dbReference type="ChEBI" id="CHEBI:18248"/>
    </ligandPart>
</feature>
<keyword evidence="8 17" id="KW-0732">Signal</keyword>
<accession>A0AAV0YQ49</accession>
<keyword evidence="10 14" id="KW-0408">Iron</keyword>
<evidence type="ECO:0000256" key="10">
    <source>
        <dbReference type="ARBA" id="ARBA00023004"/>
    </source>
</evidence>
<dbReference type="PANTHER" id="PTHR31517">
    <property type="match status" value="1"/>
</dbReference>
<dbReference type="FunFam" id="1.10.420.10:FF:000007">
    <property type="entry name" value="Peroxidase"/>
    <property type="match status" value="1"/>
</dbReference>
<feature type="binding site" evidence="14">
    <location>
        <position position="320"/>
    </location>
    <ligand>
        <name>Ca(2+)</name>
        <dbReference type="ChEBI" id="CHEBI:29108"/>
        <label>2</label>
    </ligand>
</feature>
<evidence type="ECO:0000256" key="7">
    <source>
        <dbReference type="ARBA" id="ARBA00022723"/>
    </source>
</evidence>
<dbReference type="GO" id="GO:0046872">
    <property type="term" value="F:metal ion binding"/>
    <property type="evidence" value="ECO:0007669"/>
    <property type="project" value="UniProtKB-UniRule"/>
</dbReference>
<dbReference type="InterPro" id="IPR002016">
    <property type="entry name" value="Haem_peroxidase"/>
</dbReference>
<dbReference type="GO" id="GO:0005576">
    <property type="term" value="C:extracellular region"/>
    <property type="evidence" value="ECO:0007669"/>
    <property type="project" value="UniProtKB-SubCell"/>
</dbReference>
<feature type="signal peptide" evidence="17">
    <location>
        <begin position="1"/>
        <end position="23"/>
    </location>
</feature>
<dbReference type="PROSITE" id="PS00436">
    <property type="entry name" value="PEROXIDASE_2"/>
    <property type="match status" value="1"/>
</dbReference>
<keyword evidence="20" id="KW-1185">Reference proteome</keyword>
<comment type="similarity">
    <text evidence="3">Belongs to the peroxidase family. Ascorbate peroxidase subfamily.</text>
</comment>
<evidence type="ECO:0000256" key="3">
    <source>
        <dbReference type="ARBA" id="ARBA00006873"/>
    </source>
</evidence>
<proteinExistence type="inferred from homology"/>
<evidence type="ECO:0000256" key="11">
    <source>
        <dbReference type="ARBA" id="ARBA00023157"/>
    </source>
</evidence>
<feature type="active site" description="Proton acceptor" evidence="12">
    <location>
        <position position="129"/>
    </location>
</feature>
<feature type="site" description="Transition state stabilizer" evidence="15">
    <location>
        <position position="125"/>
    </location>
</feature>
<dbReference type="GO" id="GO:0020037">
    <property type="term" value="F:heme binding"/>
    <property type="evidence" value="ECO:0007669"/>
    <property type="project" value="UniProtKB-UniRule"/>
</dbReference>
<evidence type="ECO:0000256" key="2">
    <source>
        <dbReference type="ARBA" id="ARBA00002322"/>
    </source>
</evidence>
<keyword evidence="9 17" id="KW-0560">Oxidoreductase</keyword>
<dbReference type="InterPro" id="IPR000823">
    <property type="entry name" value="Peroxidase_pln"/>
</dbReference>
<dbReference type="Proteomes" id="UP001157006">
    <property type="component" value="Chromosome 1L"/>
</dbReference>
<comment type="subcellular location">
    <subcellularLocation>
        <location evidence="17">Secreted</location>
    </subcellularLocation>
</comment>
<feature type="binding site" evidence="14">
    <location>
        <position position="137"/>
    </location>
    <ligand>
        <name>Ca(2+)</name>
        <dbReference type="ChEBI" id="CHEBI:29108"/>
        <label>1</label>
    </ligand>
</feature>
<feature type="binding site" evidence="14">
    <location>
        <position position="130"/>
    </location>
    <ligand>
        <name>Ca(2+)</name>
        <dbReference type="ChEBI" id="CHEBI:29108"/>
        <label>1</label>
    </ligand>
</feature>
<dbReference type="EC" id="1.11.1.7" evidence="4 17"/>
<keyword evidence="17" id="KW-0964">Secreted</keyword>
<organism evidence="19 20">
    <name type="scientific">Vicia faba</name>
    <name type="common">Broad bean</name>
    <name type="synonym">Faba vulgaris</name>
    <dbReference type="NCBI Taxonomy" id="3906"/>
    <lineage>
        <taxon>Eukaryota</taxon>
        <taxon>Viridiplantae</taxon>
        <taxon>Streptophyta</taxon>
        <taxon>Embryophyta</taxon>
        <taxon>Tracheophyta</taxon>
        <taxon>Spermatophyta</taxon>
        <taxon>Magnoliopsida</taxon>
        <taxon>eudicotyledons</taxon>
        <taxon>Gunneridae</taxon>
        <taxon>Pentapetalae</taxon>
        <taxon>rosids</taxon>
        <taxon>fabids</taxon>
        <taxon>Fabales</taxon>
        <taxon>Fabaceae</taxon>
        <taxon>Papilionoideae</taxon>
        <taxon>50 kb inversion clade</taxon>
        <taxon>NPAAA clade</taxon>
        <taxon>Hologalegina</taxon>
        <taxon>IRL clade</taxon>
        <taxon>Fabeae</taxon>
        <taxon>Vicia</taxon>
    </lineage>
</organism>
<dbReference type="PRINTS" id="PR00458">
    <property type="entry name" value="PEROXIDASE"/>
</dbReference>
<name>A0AAV0YQ49_VICFA</name>
<dbReference type="Pfam" id="PF00141">
    <property type="entry name" value="peroxidase"/>
    <property type="match status" value="1"/>
</dbReference>
<feature type="chain" id="PRO_5043093479" description="Peroxidase" evidence="17">
    <location>
        <begin position="24"/>
        <end position="394"/>
    </location>
</feature>
<evidence type="ECO:0000256" key="15">
    <source>
        <dbReference type="PIRSR" id="PIRSR600823-4"/>
    </source>
</evidence>
<feature type="domain" description="Plant heme peroxidase family profile" evidence="18">
    <location>
        <begin position="88"/>
        <end position="393"/>
    </location>
</feature>
<protein>
    <recommendedName>
        <fullName evidence="4 17">Peroxidase</fullName>
        <ecNumber evidence="4 17">1.11.1.7</ecNumber>
    </recommendedName>
</protein>
<sequence length="394" mass="43526">MKMARIILVTLLLFNLVIVPSIAFPFGLDWGFHFGNNDDAQDDKQQVQPLPVFGEEKGNAKFGDGKGNEKLFEDEKLIANAAADGRAKLKVGFYSQTCPNAEKIVAEALAESVKINPEAVAQLLRLQFHDCFVVGCDASVLLDYSPTGDKVEKSSMFNGQLLKGADTVDDIKEKLEEQCPGIVSCSDTLAFSINEGMYLAGLPRREPLGGRRDSLVSLASLVEDDNLPQPNWSMEKMVSLFIKKGFTIEEMVILLGAHSIGSAHCDVFMERIFNYENTRKPDPTLTDPVVQEFQGICKNAGTQLFRNPTVNFDETPTKLDNLFYKNMVTRNKTVLVTDSNLINDPRTIPIVAKMAAENGLWQKRFADAMDKMGALNVLTGNDGEVRTTCRATNN</sequence>
<dbReference type="CDD" id="cd00693">
    <property type="entry name" value="secretory_peroxidase"/>
    <property type="match status" value="1"/>
</dbReference>
<dbReference type="EMBL" id="OX451736">
    <property type="protein sequence ID" value="CAI8587554.1"/>
    <property type="molecule type" value="Genomic_DNA"/>
</dbReference>
<feature type="binding site" evidence="14">
    <location>
        <position position="152"/>
    </location>
    <ligand>
        <name>Ca(2+)</name>
        <dbReference type="ChEBI" id="CHEBI:29108"/>
        <label>1</label>
    </ligand>
</feature>
<dbReference type="Gene3D" id="1.10.520.10">
    <property type="match status" value="1"/>
</dbReference>
<feature type="binding site" evidence="14">
    <location>
        <position position="135"/>
    </location>
    <ligand>
        <name>Ca(2+)</name>
        <dbReference type="ChEBI" id="CHEBI:29108"/>
        <label>1</label>
    </ligand>
</feature>
<reference evidence="19 20" key="1">
    <citation type="submission" date="2023-01" db="EMBL/GenBank/DDBJ databases">
        <authorList>
            <person name="Kreplak J."/>
        </authorList>
    </citation>
    <scope>NUCLEOTIDE SEQUENCE [LARGE SCALE GENOMIC DNA]</scope>
</reference>
<dbReference type="Gene3D" id="1.10.420.10">
    <property type="entry name" value="Peroxidase, domain 2"/>
    <property type="match status" value="1"/>
</dbReference>
<evidence type="ECO:0000256" key="9">
    <source>
        <dbReference type="ARBA" id="ARBA00023002"/>
    </source>
</evidence>